<dbReference type="AlphaFoldDB" id="A0AAU8NK19"/>
<organism evidence="2">
    <name type="scientific">Gardnerella piotii</name>
    <dbReference type="NCBI Taxonomy" id="2792977"/>
    <lineage>
        <taxon>Bacteria</taxon>
        <taxon>Bacillati</taxon>
        <taxon>Actinomycetota</taxon>
        <taxon>Actinomycetes</taxon>
        <taxon>Bifidobacteriales</taxon>
        <taxon>Bifidobacteriaceae</taxon>
        <taxon>Gardnerella</taxon>
    </lineage>
</organism>
<dbReference type="InterPro" id="IPR025272">
    <property type="entry name" value="SocA_Panacea"/>
</dbReference>
<evidence type="ECO:0000313" key="2">
    <source>
        <dbReference type="EMBL" id="XCS43084.1"/>
    </source>
</evidence>
<accession>A0AAU8NK19</accession>
<protein>
    <submittedName>
        <fullName evidence="2">Type II toxin-antitoxin system antitoxin SocA domain-containing protein</fullName>
    </submittedName>
</protein>
<proteinExistence type="predicted"/>
<dbReference type="Pfam" id="PF13274">
    <property type="entry name" value="SocA_Panacea"/>
    <property type="match status" value="1"/>
</dbReference>
<feature type="domain" description="Antitoxin SocA-like Panacea" evidence="1">
    <location>
        <begin position="25"/>
        <end position="117"/>
    </location>
</feature>
<reference evidence="2" key="1">
    <citation type="submission" date="2024-06" db="EMBL/GenBank/DDBJ databases">
        <title>Vaginal Lactobacillus fatty acid response mechanisms reveal a metabolite-targeted strategy for bacterial vaginosis treatment.</title>
        <authorList>
            <person name="Zhu M."/>
            <person name="Blainey P.C."/>
            <person name="Bloom S.M."/>
            <person name="Kwon D.S."/>
        </authorList>
    </citation>
    <scope>NUCLEOTIDE SEQUENCE</scope>
    <source>
        <strain evidence="2">0809_588_1_1_BHK4</strain>
    </source>
</reference>
<evidence type="ECO:0000259" key="1">
    <source>
        <dbReference type="Pfam" id="PF13274"/>
    </source>
</evidence>
<name>A0AAU8NK19_9BIFI</name>
<dbReference type="EMBL" id="CP160091">
    <property type="protein sequence ID" value="XCS43084.1"/>
    <property type="molecule type" value="Genomic_DNA"/>
</dbReference>
<gene>
    <name evidence="2" type="ORF">ABZU02_03675</name>
</gene>
<sequence length="170" mass="19164">MKALDIAAIFIEKHGKTLTLTNLALNKLVYFAQVEALRNNPSQPLFTDEIQAWEYGPVEPSVYNAFKQFGRNRITHAPNHETSQYASQIVESVVEKYGWMSAFDLVNYAHRLGGAWHNVYDSAQKKPILVNDILQSSDIASYPTMQNTFISAVDAVKKQYPNTLRILGDA</sequence>